<dbReference type="EMBL" id="CACRSY010000009">
    <property type="protein sequence ID" value="VYT00588.1"/>
    <property type="molecule type" value="Genomic_DNA"/>
</dbReference>
<dbReference type="SMART" id="SM00977">
    <property type="entry name" value="TilS_C"/>
    <property type="match status" value="1"/>
</dbReference>
<evidence type="ECO:0000313" key="10">
    <source>
        <dbReference type="EMBL" id="VYT00588.1"/>
    </source>
</evidence>
<dbReference type="NCBIfam" id="TIGR02433">
    <property type="entry name" value="lysidine_TilS_C"/>
    <property type="match status" value="1"/>
</dbReference>
<reference evidence="10" key="1">
    <citation type="submission" date="2019-11" db="EMBL/GenBank/DDBJ databases">
        <authorList>
            <person name="Feng L."/>
        </authorList>
    </citation>
    <scope>NUCLEOTIDE SEQUENCE</scope>
    <source>
        <strain evidence="10">BhanseniiLFYP23</strain>
    </source>
</reference>
<evidence type="ECO:0000259" key="9">
    <source>
        <dbReference type="SMART" id="SM00977"/>
    </source>
</evidence>
<keyword evidence="3 8" id="KW-0436">Ligase</keyword>
<feature type="binding site" evidence="8">
    <location>
        <begin position="28"/>
        <end position="33"/>
    </location>
    <ligand>
        <name>ATP</name>
        <dbReference type="ChEBI" id="CHEBI:30616"/>
    </ligand>
</feature>
<keyword evidence="2 8" id="KW-0963">Cytoplasm</keyword>
<dbReference type="GO" id="GO:0006400">
    <property type="term" value="P:tRNA modification"/>
    <property type="evidence" value="ECO:0007669"/>
    <property type="project" value="UniProtKB-UniRule"/>
</dbReference>
<dbReference type="PANTHER" id="PTHR43033">
    <property type="entry name" value="TRNA(ILE)-LYSIDINE SYNTHASE-RELATED"/>
    <property type="match status" value="1"/>
</dbReference>
<dbReference type="SUPFAM" id="SSF56037">
    <property type="entry name" value="PheT/TilS domain"/>
    <property type="match status" value="1"/>
</dbReference>
<dbReference type="RefSeq" id="WP_156342274.1">
    <property type="nucleotide sequence ID" value="NZ_CACRSY010000009.1"/>
</dbReference>
<dbReference type="Pfam" id="PF11734">
    <property type="entry name" value="TilS_C"/>
    <property type="match status" value="1"/>
</dbReference>
<dbReference type="InterPro" id="IPR012796">
    <property type="entry name" value="Lysidine-tRNA-synth_C"/>
</dbReference>
<dbReference type="Gene3D" id="3.40.50.620">
    <property type="entry name" value="HUPs"/>
    <property type="match status" value="1"/>
</dbReference>
<dbReference type="HAMAP" id="MF_01161">
    <property type="entry name" value="tRNA_Ile_lys_synt"/>
    <property type="match status" value="1"/>
</dbReference>
<dbReference type="CDD" id="cd01992">
    <property type="entry name" value="TilS_N"/>
    <property type="match status" value="1"/>
</dbReference>
<dbReference type="GO" id="GO:0005524">
    <property type="term" value="F:ATP binding"/>
    <property type="evidence" value="ECO:0007669"/>
    <property type="project" value="UniProtKB-UniRule"/>
</dbReference>
<evidence type="ECO:0000256" key="6">
    <source>
        <dbReference type="ARBA" id="ARBA00022840"/>
    </source>
</evidence>
<dbReference type="AlphaFoldDB" id="A0A6N2T4C8"/>
<dbReference type="GO" id="GO:0032267">
    <property type="term" value="F:tRNA(Ile)-lysidine synthase activity"/>
    <property type="evidence" value="ECO:0007669"/>
    <property type="project" value="UniProtKB-EC"/>
</dbReference>
<comment type="function">
    <text evidence="8">Ligates lysine onto the cytidine present at position 34 of the AUA codon-specific tRNA(Ile) that contains the anticodon CAU, in an ATP-dependent manner. Cytidine is converted to lysidine, thus changing the amino acid specificity of the tRNA from methionine to isoleucine.</text>
</comment>
<evidence type="ECO:0000256" key="1">
    <source>
        <dbReference type="ARBA" id="ARBA00004496"/>
    </source>
</evidence>
<dbReference type="InterPro" id="IPR014729">
    <property type="entry name" value="Rossmann-like_a/b/a_fold"/>
</dbReference>
<evidence type="ECO:0000256" key="3">
    <source>
        <dbReference type="ARBA" id="ARBA00022598"/>
    </source>
</evidence>
<dbReference type="EC" id="6.3.4.19" evidence="8"/>
<dbReference type="InterPro" id="IPR012795">
    <property type="entry name" value="tRNA_Ile_lys_synt_N"/>
</dbReference>
<evidence type="ECO:0000256" key="5">
    <source>
        <dbReference type="ARBA" id="ARBA00022741"/>
    </source>
</evidence>
<evidence type="ECO:0000256" key="2">
    <source>
        <dbReference type="ARBA" id="ARBA00022490"/>
    </source>
</evidence>
<dbReference type="GO" id="GO:0005737">
    <property type="term" value="C:cytoplasm"/>
    <property type="evidence" value="ECO:0007669"/>
    <property type="project" value="UniProtKB-SubCell"/>
</dbReference>
<dbReference type="NCBIfam" id="TIGR02432">
    <property type="entry name" value="lysidine_TilS_N"/>
    <property type="match status" value="1"/>
</dbReference>
<dbReference type="PANTHER" id="PTHR43033:SF1">
    <property type="entry name" value="TRNA(ILE)-LYSIDINE SYNTHASE-RELATED"/>
    <property type="match status" value="1"/>
</dbReference>
<dbReference type="SUPFAM" id="SSF52402">
    <property type="entry name" value="Adenine nucleotide alpha hydrolases-like"/>
    <property type="match status" value="1"/>
</dbReference>
<comment type="subcellular location">
    <subcellularLocation>
        <location evidence="1 8">Cytoplasm</location>
    </subcellularLocation>
</comment>
<gene>
    <name evidence="8 10" type="primary">tilS</name>
    <name evidence="10" type="ORF">BHLFYP23_02430</name>
</gene>
<keyword evidence="6 8" id="KW-0067">ATP-binding</keyword>
<keyword evidence="5 8" id="KW-0547">Nucleotide-binding</keyword>
<accession>A0A6N2T4C8</accession>
<feature type="domain" description="Lysidine-tRNA(Ile) synthetase C-terminal" evidence="9">
    <location>
        <begin position="370"/>
        <end position="442"/>
    </location>
</feature>
<dbReference type="InterPro" id="IPR011063">
    <property type="entry name" value="TilS/TtcA_N"/>
</dbReference>
<evidence type="ECO:0000256" key="7">
    <source>
        <dbReference type="ARBA" id="ARBA00048539"/>
    </source>
</evidence>
<dbReference type="Pfam" id="PF01171">
    <property type="entry name" value="ATP_bind_3"/>
    <property type="match status" value="1"/>
</dbReference>
<sequence length="451" mass="52313">MRTEEKVFSCIEKYQMIPKNSHVIVGLSGGADSVCLLKLLKEYKKQQEFQLYAVHVNHHIRGEEAVRDEEFSKAVCKKLEVPFTVFHYDVPQIAKEEKLSLEEAGRNVRREAFEKAMKNIKMSGRKRIALAHHENDNAETVLHNLMRGSGAAGLGGIRPVSGEKDSYIRPLLFVKRAEIEKYLKGQGISWVTDSTNEETEYTRNKIRHQIIPVMEEINPQAVSCIGRAAENMWKIEEYLQEQTDILYRKYVKKTGDTFCIAKECFSEKEIMQSYLIMRVLEQASKGKKNITATHIETVRRLFKGRTGASVSLAWGLTANQVYGDVHIQSRREEENGIYTLEWETFPYEKQQIPEKTYTKWFDYDKIRNSLSVRHRLQGDYLVVNQEGGRKKLKDYLIDCKIPRQERDKLTLLTDGSHILWVVGYRISEHYKVTSQTKQILKVQVKGVEENE</sequence>
<name>A0A6N2T4C8_BLAHA</name>
<comment type="similarity">
    <text evidence="8">Belongs to the tRNA(Ile)-lysidine synthase family.</text>
</comment>
<organism evidence="10">
    <name type="scientific">Blautia hansenii</name>
    <name type="common">Ruminococcus hansenii</name>
    <dbReference type="NCBI Taxonomy" id="1322"/>
    <lineage>
        <taxon>Bacteria</taxon>
        <taxon>Bacillati</taxon>
        <taxon>Bacillota</taxon>
        <taxon>Clostridia</taxon>
        <taxon>Lachnospirales</taxon>
        <taxon>Lachnospiraceae</taxon>
        <taxon>Blautia</taxon>
    </lineage>
</organism>
<evidence type="ECO:0000256" key="8">
    <source>
        <dbReference type="HAMAP-Rule" id="MF_01161"/>
    </source>
</evidence>
<evidence type="ECO:0000256" key="4">
    <source>
        <dbReference type="ARBA" id="ARBA00022694"/>
    </source>
</evidence>
<proteinExistence type="inferred from homology"/>
<comment type="domain">
    <text evidence="8">The N-terminal region contains the highly conserved SGGXDS motif, predicted to be a P-loop motif involved in ATP binding.</text>
</comment>
<keyword evidence="4 8" id="KW-0819">tRNA processing</keyword>
<protein>
    <recommendedName>
        <fullName evidence="8">tRNA(Ile)-lysidine synthase</fullName>
        <ecNumber evidence="8">6.3.4.19</ecNumber>
    </recommendedName>
    <alternativeName>
        <fullName evidence="8">tRNA(Ile)-2-lysyl-cytidine synthase</fullName>
    </alternativeName>
    <alternativeName>
        <fullName evidence="8">tRNA(Ile)-lysidine synthetase</fullName>
    </alternativeName>
</protein>
<comment type="catalytic activity">
    <reaction evidence="7 8">
        <text>cytidine(34) in tRNA(Ile2) + L-lysine + ATP = lysidine(34) in tRNA(Ile2) + AMP + diphosphate + H(+)</text>
        <dbReference type="Rhea" id="RHEA:43744"/>
        <dbReference type="Rhea" id="RHEA-COMP:10625"/>
        <dbReference type="Rhea" id="RHEA-COMP:10670"/>
        <dbReference type="ChEBI" id="CHEBI:15378"/>
        <dbReference type="ChEBI" id="CHEBI:30616"/>
        <dbReference type="ChEBI" id="CHEBI:32551"/>
        <dbReference type="ChEBI" id="CHEBI:33019"/>
        <dbReference type="ChEBI" id="CHEBI:82748"/>
        <dbReference type="ChEBI" id="CHEBI:83665"/>
        <dbReference type="ChEBI" id="CHEBI:456215"/>
        <dbReference type="EC" id="6.3.4.19"/>
    </reaction>
</comment>
<dbReference type="InterPro" id="IPR012094">
    <property type="entry name" value="tRNA_Ile_lys_synt"/>
</dbReference>